<evidence type="ECO:0000256" key="1">
    <source>
        <dbReference type="SAM" id="SignalP"/>
    </source>
</evidence>
<dbReference type="EMBL" id="WMBB01000005">
    <property type="protein sequence ID" value="MTE13342.1"/>
    <property type="molecule type" value="Genomic_DNA"/>
</dbReference>
<keyword evidence="1" id="KW-0732">Signal</keyword>
<dbReference type="AlphaFoldDB" id="A0A6I3KTP1"/>
<feature type="chain" id="PRO_5026148515" evidence="1">
    <location>
        <begin position="41"/>
        <end position="132"/>
    </location>
</feature>
<proteinExistence type="predicted"/>
<accession>A0A6I3KTP1</accession>
<evidence type="ECO:0000313" key="3">
    <source>
        <dbReference type="EMBL" id="MTE13342.1"/>
    </source>
</evidence>
<name>A0A6I3KTP1_9NOCA</name>
<dbReference type="InterPro" id="IPR025240">
    <property type="entry name" value="DUF4189"/>
</dbReference>
<gene>
    <name evidence="3" type="ORF">GLP40_11215</name>
</gene>
<organism evidence="3 4">
    <name type="scientific">Nocardia aurantiaca</name>
    <dbReference type="NCBI Taxonomy" id="2675850"/>
    <lineage>
        <taxon>Bacteria</taxon>
        <taxon>Bacillati</taxon>
        <taxon>Actinomycetota</taxon>
        <taxon>Actinomycetes</taxon>
        <taxon>Mycobacteriales</taxon>
        <taxon>Nocardiaceae</taxon>
        <taxon>Nocardia</taxon>
    </lineage>
</organism>
<feature type="domain" description="DUF4189" evidence="2">
    <location>
        <begin position="44"/>
        <end position="116"/>
    </location>
</feature>
<reference evidence="3 4" key="1">
    <citation type="submission" date="2019-11" db="EMBL/GenBank/DDBJ databases">
        <title>Nocardia sp. nov. CT2-14 isolated from soil.</title>
        <authorList>
            <person name="Kanchanasin P."/>
            <person name="Tanasupawat S."/>
            <person name="Yuki M."/>
            <person name="Kudo T."/>
        </authorList>
    </citation>
    <scope>NUCLEOTIDE SEQUENCE [LARGE SCALE GENOMIC DNA]</scope>
    <source>
        <strain evidence="3 4">CT2-14</strain>
    </source>
</reference>
<keyword evidence="4" id="KW-1185">Reference proteome</keyword>
<evidence type="ECO:0000259" key="2">
    <source>
        <dbReference type="Pfam" id="PF13827"/>
    </source>
</evidence>
<dbReference type="Proteomes" id="UP000432464">
    <property type="component" value="Unassembled WGS sequence"/>
</dbReference>
<sequence>MRAPSGSTNARNNMRKTLFALSGLAFATAAAVLPAAPAQAASAWGAIAVSDYGDLGWSWNYDTEGAASQAAIDKCAKASCSTVTTFTGCGAVAFSDSMNKYTGGYGATPADAENSAKWYSDSYLVRTAICND</sequence>
<feature type="signal peptide" evidence="1">
    <location>
        <begin position="1"/>
        <end position="40"/>
    </location>
</feature>
<protein>
    <submittedName>
        <fullName evidence="3">DUF4189 domain-containing protein</fullName>
    </submittedName>
</protein>
<comment type="caution">
    <text evidence="3">The sequence shown here is derived from an EMBL/GenBank/DDBJ whole genome shotgun (WGS) entry which is preliminary data.</text>
</comment>
<dbReference type="Pfam" id="PF13827">
    <property type="entry name" value="DUF4189"/>
    <property type="match status" value="1"/>
</dbReference>
<evidence type="ECO:0000313" key="4">
    <source>
        <dbReference type="Proteomes" id="UP000432464"/>
    </source>
</evidence>